<name>A0A177TV85_9BASI</name>
<feature type="region of interest" description="Disordered" evidence="1">
    <location>
        <begin position="234"/>
        <end position="349"/>
    </location>
</feature>
<dbReference type="AlphaFoldDB" id="A0A177TV85"/>
<dbReference type="PANTHER" id="PTHR28077:SF1">
    <property type="entry name" value="INOSITOL PHOSPHORYLCERAMIDE SYNTHASE REGULATORY SUBUNIT KEI1"/>
    <property type="match status" value="1"/>
</dbReference>
<feature type="compositionally biased region" description="Gly residues" evidence="1">
    <location>
        <begin position="325"/>
        <end position="335"/>
    </location>
</feature>
<keyword evidence="2" id="KW-0472">Membrane</keyword>
<proteinExistence type="predicted"/>
<keyword evidence="4" id="KW-1185">Reference proteome</keyword>
<keyword evidence="2" id="KW-1133">Transmembrane helix</keyword>
<reference evidence="3" key="1">
    <citation type="submission" date="2016-04" db="EMBL/GenBank/DDBJ databases">
        <authorList>
            <person name="Nguyen H.D."/>
            <person name="Samba Siva P."/>
            <person name="Cullis J."/>
            <person name="Levesque C.A."/>
            <person name="Hambleton S."/>
        </authorList>
    </citation>
    <scope>NUCLEOTIDE SEQUENCE</scope>
    <source>
        <strain evidence="3">DAOMC 236416</strain>
    </source>
</reference>
<sequence>MSRVHFRTNPTTPSSSSSSSISGLARFLPTRILPTSFLGLLDLKLGASIITLFALFNKVVGVYGIIAVFHGGSLAQISLYVYSLGTIAVLLWGLRGISDEKPPTLLAYANLFTLDHMLSTFWTLLFAVHWFSQPHDGAKPALAPHQAGLMDLIENIESQYELPGKVNHHVPLEGDVRKALAQKVWKDERTFATFVLVTGWLLKIYFALVLYSFALHLRHGTYHTLPSTKLSHSGMSAASGANNNNDDGPIQHGRTAPDGSGPRYHPVNNYSIGTEDDIPWSDDEEEEEEEGGGRGDEGVKDEEKGAGAGAGGRRSGSEKKWSGNGDLGGDVGEGNGSAVVGSGSGRIGR</sequence>
<organism evidence="3 4">
    <name type="scientific">Tilletia indica</name>
    <dbReference type="NCBI Taxonomy" id="43049"/>
    <lineage>
        <taxon>Eukaryota</taxon>
        <taxon>Fungi</taxon>
        <taxon>Dikarya</taxon>
        <taxon>Basidiomycota</taxon>
        <taxon>Ustilaginomycotina</taxon>
        <taxon>Exobasidiomycetes</taxon>
        <taxon>Tilletiales</taxon>
        <taxon>Tilletiaceae</taxon>
        <taxon>Tilletia</taxon>
    </lineage>
</organism>
<feature type="compositionally biased region" description="Low complexity" evidence="1">
    <location>
        <begin position="234"/>
        <end position="248"/>
    </location>
</feature>
<feature type="compositionally biased region" description="Basic and acidic residues" evidence="1">
    <location>
        <begin position="291"/>
        <end position="305"/>
    </location>
</feature>
<dbReference type="Pfam" id="PF08552">
    <property type="entry name" value="Kei1"/>
    <property type="match status" value="1"/>
</dbReference>
<evidence type="ECO:0000256" key="2">
    <source>
        <dbReference type="SAM" id="Phobius"/>
    </source>
</evidence>
<feature type="compositionally biased region" description="Acidic residues" evidence="1">
    <location>
        <begin position="274"/>
        <end position="290"/>
    </location>
</feature>
<comment type="caution">
    <text evidence="3">The sequence shown here is derived from an EMBL/GenBank/DDBJ whole genome shotgun (WGS) entry which is preliminary data.</text>
</comment>
<keyword evidence="2" id="KW-0812">Transmembrane</keyword>
<feature type="region of interest" description="Disordered" evidence="1">
    <location>
        <begin position="1"/>
        <end position="21"/>
    </location>
</feature>
<dbReference type="InterPro" id="IPR013862">
    <property type="entry name" value="Kei1"/>
</dbReference>
<feature type="transmembrane region" description="Helical" evidence="2">
    <location>
        <begin position="45"/>
        <end position="69"/>
    </location>
</feature>
<protein>
    <submittedName>
        <fullName evidence="3">Uncharacterized protein</fullName>
    </submittedName>
</protein>
<reference evidence="3" key="2">
    <citation type="journal article" date="2019" name="IMA Fungus">
        <title>Genome sequencing and comparison of five Tilletia species to identify candidate genes for the detection of regulated species infecting wheat.</title>
        <authorList>
            <person name="Nguyen H.D.T."/>
            <person name="Sultana T."/>
            <person name="Kesanakurti P."/>
            <person name="Hambleton S."/>
        </authorList>
    </citation>
    <scope>NUCLEOTIDE SEQUENCE</scope>
    <source>
        <strain evidence="3">DAOMC 236416</strain>
    </source>
</reference>
<evidence type="ECO:0000256" key="1">
    <source>
        <dbReference type="SAM" id="MobiDB-lite"/>
    </source>
</evidence>
<dbReference type="GO" id="GO:0070917">
    <property type="term" value="F:inositol phosphoceramide synthase regulator activity"/>
    <property type="evidence" value="ECO:0007669"/>
    <property type="project" value="InterPro"/>
</dbReference>
<evidence type="ECO:0000313" key="4">
    <source>
        <dbReference type="Proteomes" id="UP000077521"/>
    </source>
</evidence>
<dbReference type="GO" id="GO:0070916">
    <property type="term" value="C:inositol phosphoceramide synthase complex"/>
    <property type="evidence" value="ECO:0007669"/>
    <property type="project" value="TreeGrafter"/>
</dbReference>
<feature type="transmembrane region" description="Helical" evidence="2">
    <location>
        <begin position="191"/>
        <end position="213"/>
    </location>
</feature>
<feature type="transmembrane region" description="Helical" evidence="2">
    <location>
        <begin position="106"/>
        <end position="131"/>
    </location>
</feature>
<dbReference type="GO" id="GO:0006673">
    <property type="term" value="P:inositol phosphoceramide metabolic process"/>
    <property type="evidence" value="ECO:0007669"/>
    <property type="project" value="InterPro"/>
</dbReference>
<accession>A0A177TV85</accession>
<dbReference type="EMBL" id="LWDF02000060">
    <property type="protein sequence ID" value="KAE8258691.1"/>
    <property type="molecule type" value="Genomic_DNA"/>
</dbReference>
<gene>
    <name evidence="3" type="ORF">A4X13_0g1511</name>
</gene>
<dbReference type="GO" id="GO:0000139">
    <property type="term" value="C:Golgi membrane"/>
    <property type="evidence" value="ECO:0007669"/>
    <property type="project" value="TreeGrafter"/>
</dbReference>
<dbReference type="Proteomes" id="UP000077521">
    <property type="component" value="Unassembled WGS sequence"/>
</dbReference>
<feature type="transmembrane region" description="Helical" evidence="2">
    <location>
        <begin position="75"/>
        <end position="94"/>
    </location>
</feature>
<dbReference type="PANTHER" id="PTHR28077">
    <property type="entry name" value="INOSITOL PHOSPHORYLCERAMIDE SYNTHASE REGULATORY SUBUNIT KEI1"/>
    <property type="match status" value="1"/>
</dbReference>
<evidence type="ECO:0000313" key="3">
    <source>
        <dbReference type="EMBL" id="KAE8258691.1"/>
    </source>
</evidence>